<dbReference type="Proteomes" id="UP000184050">
    <property type="component" value="Unassembled WGS sequence"/>
</dbReference>
<name>A0A1M6B330_9BACT</name>
<feature type="chain" id="PRO_5013336732" description="Outer membrane protein beta-barrel family protein" evidence="1">
    <location>
        <begin position="25"/>
        <end position="420"/>
    </location>
</feature>
<evidence type="ECO:0000256" key="1">
    <source>
        <dbReference type="SAM" id="SignalP"/>
    </source>
</evidence>
<dbReference type="OrthoDB" id="1489343at2"/>
<organism evidence="2 3">
    <name type="scientific">Tangfeifania diversioriginum</name>
    <dbReference type="NCBI Taxonomy" id="1168035"/>
    <lineage>
        <taxon>Bacteria</taxon>
        <taxon>Pseudomonadati</taxon>
        <taxon>Bacteroidota</taxon>
        <taxon>Bacteroidia</taxon>
        <taxon>Marinilabiliales</taxon>
        <taxon>Prolixibacteraceae</taxon>
        <taxon>Tangfeifania</taxon>
    </lineage>
</organism>
<keyword evidence="3" id="KW-1185">Reference proteome</keyword>
<sequence length="420" mass="49064">MIKKNRIVFILISVLIFTLNNSIAQDTTQNIRENAVQVFIDCERCDMDHIRREIPYVNYVRDVRDAQLYIRETRQNTGSGGREYSYFFNGQGKFEAMKDTLVYTSGPNDTDDEIRTGRTSMIKMGLMRYVAKTPSHKEINIEYDGDAEIETMVDKWNYWIFEIETSPRFESEESYKEFSFRNSFNANKITEEWKIEVEFDHRLSKTKYTYDNETFVKDKTEVELENLVAYSLGQHWSAGMRLDFLTSSFSNIKFRSDIFPSLEYNLFPYSESTHRQLRFLYGIGASLNQYNDTTIYAKMKENLAQHQLQVAYRVQEKWGSINISLEGSNYLHDFSKNRLELWGDIEVRLMKGLELSVFGGIARIHDQLSLVRGELSEADILLQLQEMATAYSVDGGIELSYTFGSIYNNIVNPRFGNGRW</sequence>
<protein>
    <recommendedName>
        <fullName evidence="4">Outer membrane protein beta-barrel family protein</fullName>
    </recommendedName>
</protein>
<evidence type="ECO:0008006" key="4">
    <source>
        <dbReference type="Google" id="ProtNLM"/>
    </source>
</evidence>
<proteinExistence type="predicted"/>
<keyword evidence="1" id="KW-0732">Signal</keyword>
<dbReference type="RefSeq" id="WP_073164566.1">
    <property type="nucleotide sequence ID" value="NZ_FQZE01000002.1"/>
</dbReference>
<gene>
    <name evidence="2" type="ORF">SAMN05444280_10270</name>
</gene>
<evidence type="ECO:0000313" key="2">
    <source>
        <dbReference type="EMBL" id="SHI43141.1"/>
    </source>
</evidence>
<feature type="signal peptide" evidence="1">
    <location>
        <begin position="1"/>
        <end position="24"/>
    </location>
</feature>
<dbReference type="STRING" id="1168035.SAMN05444280_10270"/>
<evidence type="ECO:0000313" key="3">
    <source>
        <dbReference type="Proteomes" id="UP000184050"/>
    </source>
</evidence>
<dbReference type="AlphaFoldDB" id="A0A1M6B330"/>
<accession>A0A1M6B330</accession>
<reference evidence="2 3" key="1">
    <citation type="submission" date="2016-11" db="EMBL/GenBank/DDBJ databases">
        <authorList>
            <person name="Jaros S."/>
            <person name="Januszkiewicz K."/>
            <person name="Wedrychowicz H."/>
        </authorList>
    </citation>
    <scope>NUCLEOTIDE SEQUENCE [LARGE SCALE GENOMIC DNA]</scope>
    <source>
        <strain evidence="2 3">DSM 27063</strain>
    </source>
</reference>
<dbReference type="EMBL" id="FQZE01000002">
    <property type="protein sequence ID" value="SHI43141.1"/>
    <property type="molecule type" value="Genomic_DNA"/>
</dbReference>